<reference evidence="3 4" key="1">
    <citation type="submission" date="2020-08" db="EMBL/GenBank/DDBJ databases">
        <title>Functional genomics of gut bacteria from endangered species of beetles.</title>
        <authorList>
            <person name="Carlos-Shanley C."/>
        </authorList>
    </citation>
    <scope>NUCLEOTIDE SEQUENCE [LARGE SCALE GENOMIC DNA]</scope>
    <source>
        <strain evidence="3 4">S00198</strain>
    </source>
</reference>
<protein>
    <recommendedName>
        <fullName evidence="2">YcxB-like C-terminal domain-containing protein</fullName>
    </recommendedName>
</protein>
<keyword evidence="4" id="KW-1185">Reference proteome</keyword>
<accession>A0A7X0PKL5</accession>
<name>A0A7X0PKL5_9BURK</name>
<dbReference type="InterPro" id="IPR025588">
    <property type="entry name" value="YcxB-like_C"/>
</dbReference>
<gene>
    <name evidence="3" type="ORF">HNP48_006419</name>
</gene>
<organism evidence="3 4">
    <name type="scientific">Acidovorax soli</name>
    <dbReference type="NCBI Taxonomy" id="592050"/>
    <lineage>
        <taxon>Bacteria</taxon>
        <taxon>Pseudomonadati</taxon>
        <taxon>Pseudomonadota</taxon>
        <taxon>Betaproteobacteria</taxon>
        <taxon>Burkholderiales</taxon>
        <taxon>Comamonadaceae</taxon>
        <taxon>Acidovorax</taxon>
    </lineage>
</organism>
<evidence type="ECO:0000313" key="3">
    <source>
        <dbReference type="EMBL" id="MBB6563695.1"/>
    </source>
</evidence>
<dbReference type="RefSeq" id="WP_184864991.1">
    <property type="nucleotide sequence ID" value="NZ_JACHLK010000022.1"/>
</dbReference>
<sequence length="193" mass="20463">MEPVLFTLTRADFAALQQRAAALGRGPDQRGRKAAGLRQVVAKLLVWLAIAAVVFSMFKAFDSPSLAARYIACGAFGAVLAYVLAAACVPLLAQRAIADGGWFLSPQSVQLSEAGVLQQVQGGRMQWEWSAFMARDESSTMHYLFIEPGQCVLLPKAALPPEAHALIRRHVPAAPSVGKAGPANRDANPPAGS</sequence>
<comment type="caution">
    <text evidence="3">The sequence shown here is derived from an EMBL/GenBank/DDBJ whole genome shotgun (WGS) entry which is preliminary data.</text>
</comment>
<dbReference type="EMBL" id="JACHLK010000022">
    <property type="protein sequence ID" value="MBB6563695.1"/>
    <property type="molecule type" value="Genomic_DNA"/>
</dbReference>
<keyword evidence="1" id="KW-1133">Transmembrane helix</keyword>
<feature type="transmembrane region" description="Helical" evidence="1">
    <location>
        <begin position="40"/>
        <end position="61"/>
    </location>
</feature>
<feature type="transmembrane region" description="Helical" evidence="1">
    <location>
        <begin position="67"/>
        <end position="93"/>
    </location>
</feature>
<feature type="domain" description="YcxB-like C-terminal" evidence="2">
    <location>
        <begin position="112"/>
        <end position="170"/>
    </location>
</feature>
<dbReference type="Pfam" id="PF14317">
    <property type="entry name" value="YcxB"/>
    <property type="match status" value="1"/>
</dbReference>
<evidence type="ECO:0000259" key="2">
    <source>
        <dbReference type="Pfam" id="PF14317"/>
    </source>
</evidence>
<evidence type="ECO:0000313" key="4">
    <source>
        <dbReference type="Proteomes" id="UP000575083"/>
    </source>
</evidence>
<dbReference type="Proteomes" id="UP000575083">
    <property type="component" value="Unassembled WGS sequence"/>
</dbReference>
<keyword evidence="1" id="KW-0472">Membrane</keyword>
<proteinExistence type="predicted"/>
<keyword evidence="1" id="KW-0812">Transmembrane</keyword>
<evidence type="ECO:0000256" key="1">
    <source>
        <dbReference type="SAM" id="Phobius"/>
    </source>
</evidence>
<dbReference type="AlphaFoldDB" id="A0A7X0PKL5"/>